<keyword evidence="5" id="KW-1185">Reference proteome</keyword>
<keyword evidence="2" id="KW-0288">FMN</keyword>
<evidence type="ECO:0000313" key="5">
    <source>
        <dbReference type="Proteomes" id="UP000214610"/>
    </source>
</evidence>
<keyword evidence="1" id="KW-0285">Flavoprotein</keyword>
<dbReference type="Proteomes" id="UP000214610">
    <property type="component" value="Unassembled WGS sequence"/>
</dbReference>
<dbReference type="Gene3D" id="3.40.50.360">
    <property type="match status" value="1"/>
</dbReference>
<dbReference type="InterPro" id="IPR008254">
    <property type="entry name" value="Flavodoxin/NO_synth"/>
</dbReference>
<dbReference type="AlphaFoldDB" id="A0A227KQH6"/>
<dbReference type="PANTHER" id="PTHR39201:SF1">
    <property type="entry name" value="FLAVODOXIN-LIKE DOMAIN-CONTAINING PROTEIN"/>
    <property type="match status" value="1"/>
</dbReference>
<dbReference type="GeneID" id="78362972"/>
<dbReference type="Pfam" id="PF12682">
    <property type="entry name" value="Flavodoxin_4"/>
    <property type="match status" value="1"/>
</dbReference>
<proteinExistence type="predicted"/>
<dbReference type="GO" id="GO:0010181">
    <property type="term" value="F:FMN binding"/>
    <property type="evidence" value="ECO:0007669"/>
    <property type="project" value="InterPro"/>
</dbReference>
<gene>
    <name evidence="4" type="ORF">ADH67_00345</name>
</gene>
<evidence type="ECO:0000313" key="4">
    <source>
        <dbReference type="EMBL" id="OXE50791.1"/>
    </source>
</evidence>
<feature type="domain" description="Flavodoxin-like" evidence="3">
    <location>
        <begin position="56"/>
        <end position="198"/>
    </location>
</feature>
<organism evidence="4 5">
    <name type="scientific">Turicimonas muris</name>
    <dbReference type="NCBI Taxonomy" id="1796652"/>
    <lineage>
        <taxon>Bacteria</taxon>
        <taxon>Pseudomonadati</taxon>
        <taxon>Pseudomonadota</taxon>
        <taxon>Betaproteobacteria</taxon>
        <taxon>Burkholderiales</taxon>
        <taxon>Sutterellaceae</taxon>
        <taxon>Turicimonas</taxon>
    </lineage>
</organism>
<dbReference type="EMBL" id="NHMP01000001">
    <property type="protein sequence ID" value="OXE50791.1"/>
    <property type="molecule type" value="Genomic_DNA"/>
</dbReference>
<evidence type="ECO:0000259" key="3">
    <source>
        <dbReference type="Pfam" id="PF12682"/>
    </source>
</evidence>
<dbReference type="InterPro" id="IPR029039">
    <property type="entry name" value="Flavoprotein-like_sf"/>
</dbReference>
<dbReference type="SUPFAM" id="SSF52218">
    <property type="entry name" value="Flavoproteins"/>
    <property type="match status" value="1"/>
</dbReference>
<comment type="caution">
    <text evidence="4">The sequence shown here is derived from an EMBL/GenBank/DDBJ whole genome shotgun (WGS) entry which is preliminary data.</text>
</comment>
<evidence type="ECO:0000256" key="1">
    <source>
        <dbReference type="ARBA" id="ARBA00022630"/>
    </source>
</evidence>
<sequence length="207" mass="23330">MFRRHFILSALVMPAFPTIVLGSGRKILVAYYSWYDNTFQEQIRPSDIDATTSASLQAPGQVTMAARWIGEATAAQVIPILAKEPYPVNYDDCLDQAIDEKTRKYRPALSSRQLFPEFDFLFLGFPNWSYTLPMTVCSFLEMLPAKGKIIAPFCVHGTGGLARTSAELRRCARNAKILPTLSINRDDLAHSEQTVKEWALYALKQTF</sequence>
<evidence type="ECO:0000256" key="2">
    <source>
        <dbReference type="ARBA" id="ARBA00022643"/>
    </source>
</evidence>
<name>A0A227KQH6_9BURK</name>
<reference evidence="5" key="1">
    <citation type="submission" date="2017-05" db="EMBL/GenBank/DDBJ databases">
        <title>Improved OligoMM genomes.</title>
        <authorList>
            <person name="Garzetti D."/>
        </authorList>
    </citation>
    <scope>NUCLEOTIDE SEQUENCE [LARGE SCALE GENOMIC DNA]</scope>
    <source>
        <strain evidence="5">YL45</strain>
    </source>
</reference>
<dbReference type="RefSeq" id="WP_066590603.1">
    <property type="nucleotide sequence ID" value="NZ_CAJTBZ010000001.1"/>
</dbReference>
<dbReference type="PANTHER" id="PTHR39201">
    <property type="entry name" value="EXPORTED PROTEIN-RELATED"/>
    <property type="match status" value="1"/>
</dbReference>
<accession>A0A227KQH6</accession>
<protein>
    <recommendedName>
        <fullName evidence="3">Flavodoxin-like domain-containing protein</fullName>
    </recommendedName>
</protein>